<feature type="domain" description="Type II secretion system protein GspF" evidence="8">
    <location>
        <begin position="142"/>
        <end position="270"/>
    </location>
</feature>
<reference evidence="9 10" key="1">
    <citation type="submission" date="2018-08" db="EMBL/GenBank/DDBJ databases">
        <title>Isolation, diversity and antifungal activity of Actinobacteria from wheat.</title>
        <authorList>
            <person name="Han C."/>
        </authorList>
    </citation>
    <scope>NUCLEOTIDE SEQUENCE [LARGE SCALE GENOMIC DNA]</scope>
    <source>
        <strain evidence="9 10">NEAU-YY421</strain>
    </source>
</reference>
<feature type="transmembrane region" description="Helical" evidence="7">
    <location>
        <begin position="75"/>
        <end position="94"/>
    </location>
</feature>
<proteinExistence type="predicted"/>
<protein>
    <submittedName>
        <fullName evidence="9">Type II secretion protein F</fullName>
    </submittedName>
</protein>
<evidence type="ECO:0000259" key="8">
    <source>
        <dbReference type="Pfam" id="PF00482"/>
    </source>
</evidence>
<dbReference type="Proteomes" id="UP000263094">
    <property type="component" value="Unassembled WGS sequence"/>
</dbReference>
<dbReference type="EMBL" id="QUAK01000101">
    <property type="protein sequence ID" value="RFU85201.1"/>
    <property type="molecule type" value="Genomic_DNA"/>
</dbReference>
<evidence type="ECO:0000256" key="3">
    <source>
        <dbReference type="ARBA" id="ARBA00022692"/>
    </source>
</evidence>
<dbReference type="GO" id="GO:0005886">
    <property type="term" value="C:plasma membrane"/>
    <property type="evidence" value="ECO:0007669"/>
    <property type="project" value="UniProtKB-SubCell"/>
</dbReference>
<evidence type="ECO:0000313" key="10">
    <source>
        <dbReference type="Proteomes" id="UP000263094"/>
    </source>
</evidence>
<keyword evidence="2" id="KW-1003">Cell membrane</keyword>
<keyword evidence="4 7" id="KW-1133">Transmembrane helix</keyword>
<dbReference type="PANTHER" id="PTHR35007">
    <property type="entry name" value="INTEGRAL MEMBRANE PROTEIN-RELATED"/>
    <property type="match status" value="1"/>
</dbReference>
<dbReference type="PANTHER" id="PTHR35007:SF1">
    <property type="entry name" value="PILUS ASSEMBLY PROTEIN"/>
    <property type="match status" value="1"/>
</dbReference>
<feature type="transmembrane region" description="Helical" evidence="7">
    <location>
        <begin position="252"/>
        <end position="272"/>
    </location>
</feature>
<dbReference type="Pfam" id="PF00482">
    <property type="entry name" value="T2SSF"/>
    <property type="match status" value="1"/>
</dbReference>
<keyword evidence="5 7" id="KW-0472">Membrane</keyword>
<dbReference type="OrthoDB" id="5243064at2"/>
<sequence>MVPPRSSLAESLAPLGKAPVPPPRQPETAEPSGWAARLGRSGVPLLKACGLPTRGLLCDLRIADVSVERLLAEKCTAFVLGLLAPSVASLLYWGLTGAGLGWQLSALASVAMGGVLFMAPDLAVRSTARRRRQDLRHTLSVFLNLVVISLAGGAGIHQALQEASARPHGWGAAQLRRALTASEVGRSNVWHELGELGTRTGVRELTELASTVALAGSEGAKIRVSLEAKAGAMRTRSLTEADGAAQSATERMSLPLVVLFAGFLIFIGYPALQSVLAGL</sequence>
<dbReference type="InterPro" id="IPR018076">
    <property type="entry name" value="T2SS_GspF_dom"/>
</dbReference>
<evidence type="ECO:0000256" key="5">
    <source>
        <dbReference type="ARBA" id="ARBA00023136"/>
    </source>
</evidence>
<evidence type="ECO:0000256" key="2">
    <source>
        <dbReference type="ARBA" id="ARBA00022475"/>
    </source>
</evidence>
<gene>
    <name evidence="9" type="ORF">DY218_18675</name>
</gene>
<evidence type="ECO:0000256" key="4">
    <source>
        <dbReference type="ARBA" id="ARBA00022989"/>
    </source>
</evidence>
<name>A0A372M2S9_9ACTN</name>
<evidence type="ECO:0000256" key="6">
    <source>
        <dbReference type="SAM" id="MobiDB-lite"/>
    </source>
</evidence>
<keyword evidence="10" id="KW-1185">Reference proteome</keyword>
<feature type="transmembrane region" description="Helical" evidence="7">
    <location>
        <begin position="100"/>
        <end position="119"/>
    </location>
</feature>
<comment type="subcellular location">
    <subcellularLocation>
        <location evidence="1">Cell membrane</location>
        <topology evidence="1">Multi-pass membrane protein</topology>
    </subcellularLocation>
</comment>
<feature type="transmembrane region" description="Helical" evidence="7">
    <location>
        <begin position="139"/>
        <end position="160"/>
    </location>
</feature>
<accession>A0A372M2S9</accession>
<comment type="caution">
    <text evidence="9">The sequence shown here is derived from an EMBL/GenBank/DDBJ whole genome shotgun (WGS) entry which is preliminary data.</text>
</comment>
<feature type="region of interest" description="Disordered" evidence="6">
    <location>
        <begin position="1"/>
        <end position="33"/>
    </location>
</feature>
<evidence type="ECO:0000256" key="1">
    <source>
        <dbReference type="ARBA" id="ARBA00004651"/>
    </source>
</evidence>
<dbReference type="AlphaFoldDB" id="A0A372M2S9"/>
<evidence type="ECO:0000256" key="7">
    <source>
        <dbReference type="SAM" id="Phobius"/>
    </source>
</evidence>
<organism evidence="9 10">
    <name type="scientific">Streptomyces triticagri</name>
    <dbReference type="NCBI Taxonomy" id="2293568"/>
    <lineage>
        <taxon>Bacteria</taxon>
        <taxon>Bacillati</taxon>
        <taxon>Actinomycetota</taxon>
        <taxon>Actinomycetes</taxon>
        <taxon>Kitasatosporales</taxon>
        <taxon>Streptomycetaceae</taxon>
        <taxon>Streptomyces</taxon>
    </lineage>
</organism>
<keyword evidence="3 7" id="KW-0812">Transmembrane</keyword>
<evidence type="ECO:0000313" key="9">
    <source>
        <dbReference type="EMBL" id="RFU85201.1"/>
    </source>
</evidence>